<feature type="compositionally biased region" description="Polar residues" evidence="6">
    <location>
        <begin position="92"/>
        <end position="111"/>
    </location>
</feature>
<evidence type="ECO:0000256" key="6">
    <source>
        <dbReference type="SAM" id="MobiDB-lite"/>
    </source>
</evidence>
<organism evidence="7">
    <name type="scientific">Pararge aegeria</name>
    <name type="common">speckled wood butterfly</name>
    <dbReference type="NCBI Taxonomy" id="116150"/>
    <lineage>
        <taxon>Eukaryota</taxon>
        <taxon>Metazoa</taxon>
        <taxon>Ecdysozoa</taxon>
        <taxon>Arthropoda</taxon>
        <taxon>Hexapoda</taxon>
        <taxon>Insecta</taxon>
        <taxon>Pterygota</taxon>
        <taxon>Neoptera</taxon>
        <taxon>Endopterygota</taxon>
        <taxon>Lepidoptera</taxon>
        <taxon>Glossata</taxon>
        <taxon>Ditrysia</taxon>
        <taxon>Papilionoidea</taxon>
        <taxon>Nymphalidae</taxon>
        <taxon>Satyrinae</taxon>
        <taxon>Satyrini</taxon>
        <taxon>Parargina</taxon>
        <taxon>Pararge</taxon>
    </lineage>
</organism>
<feature type="compositionally biased region" description="Polar residues" evidence="6">
    <location>
        <begin position="73"/>
        <end position="84"/>
    </location>
</feature>
<dbReference type="InterPro" id="IPR005550">
    <property type="entry name" value="Kinetochore_Ndc80"/>
</dbReference>
<dbReference type="AlphaFoldDB" id="S4NTX9"/>
<comment type="subcellular location">
    <subcellularLocation>
        <location evidence="1">Chromosome</location>
        <location evidence="1">Centromere</location>
    </subcellularLocation>
</comment>
<reference evidence="7" key="1">
    <citation type="journal article" date="2013" name="BMC Genomics">
        <title>Unscrambling butterfly oogenesis.</title>
        <authorList>
            <person name="Carter J.M."/>
            <person name="Baker S.C."/>
            <person name="Pink R."/>
            <person name="Carter D.R."/>
            <person name="Collins A."/>
            <person name="Tomlin J."/>
            <person name="Gibbs M."/>
            <person name="Breuker C.J."/>
        </authorList>
    </citation>
    <scope>NUCLEOTIDE SEQUENCE</scope>
    <source>
        <tissue evidence="7">Ovary</tissue>
    </source>
</reference>
<dbReference type="PANTHER" id="PTHR10643:SF2">
    <property type="entry name" value="KINETOCHORE PROTEIN NDC80 HOMOLOG"/>
    <property type="match status" value="1"/>
</dbReference>
<dbReference type="GO" id="GO:0031262">
    <property type="term" value="C:Ndc80 complex"/>
    <property type="evidence" value="ECO:0007669"/>
    <property type="project" value="InterPro"/>
</dbReference>
<reference evidence="7" key="2">
    <citation type="submission" date="2013-05" db="EMBL/GenBank/DDBJ databases">
        <authorList>
            <person name="Carter J.-M."/>
            <person name="Baker S.C."/>
            <person name="Pink R."/>
            <person name="Carter D.R.F."/>
            <person name="Collins A."/>
            <person name="Tomlin J."/>
            <person name="Gibbs M."/>
            <person name="Breuker C.J."/>
        </authorList>
    </citation>
    <scope>NUCLEOTIDE SEQUENCE</scope>
    <source>
        <tissue evidence="7">Ovary</tissue>
    </source>
</reference>
<evidence type="ECO:0000256" key="1">
    <source>
        <dbReference type="ARBA" id="ARBA00004584"/>
    </source>
</evidence>
<name>S4NTX9_9NEOP</name>
<dbReference type="GO" id="GO:0051315">
    <property type="term" value="P:attachment of mitotic spindle microtubules to kinetochore"/>
    <property type="evidence" value="ECO:0007669"/>
    <property type="project" value="InterPro"/>
</dbReference>
<keyword evidence="4" id="KW-0137">Centromere</keyword>
<proteinExistence type="predicted"/>
<accession>S4NTX9</accession>
<dbReference type="Gene3D" id="1.10.418.30">
    <property type="entry name" value="Ncd80 complex, Ncd80 subunit"/>
    <property type="match status" value="1"/>
</dbReference>
<keyword evidence="3 5" id="KW-0175">Coiled coil</keyword>
<dbReference type="PANTHER" id="PTHR10643">
    <property type="entry name" value="KINETOCHORE PROTEIN NDC80"/>
    <property type="match status" value="1"/>
</dbReference>
<keyword evidence="2" id="KW-0158">Chromosome</keyword>
<dbReference type="EMBL" id="GAIX01012041">
    <property type="protein sequence ID" value="JAA80519.1"/>
    <property type="molecule type" value="Transcribed_RNA"/>
</dbReference>
<feature type="region of interest" description="Disordered" evidence="6">
    <location>
        <begin position="1"/>
        <end position="120"/>
    </location>
</feature>
<protein>
    <submittedName>
        <fullName evidence="7">Kinetochore protein NDC80-like protein</fullName>
    </submittedName>
</protein>
<evidence type="ECO:0000256" key="3">
    <source>
        <dbReference type="ARBA" id="ARBA00023054"/>
    </source>
</evidence>
<feature type="non-terminal residue" evidence="7">
    <location>
        <position position="359"/>
    </location>
</feature>
<evidence type="ECO:0000256" key="4">
    <source>
        <dbReference type="ARBA" id="ARBA00023328"/>
    </source>
</evidence>
<feature type="compositionally biased region" description="Low complexity" evidence="6">
    <location>
        <begin position="44"/>
        <end position="53"/>
    </location>
</feature>
<evidence type="ECO:0000313" key="7">
    <source>
        <dbReference type="EMBL" id="JAA80519.1"/>
    </source>
</evidence>
<dbReference type="InterPro" id="IPR038273">
    <property type="entry name" value="Ndc80_sf"/>
</dbReference>
<evidence type="ECO:0000256" key="5">
    <source>
        <dbReference type="SAM" id="Coils"/>
    </source>
</evidence>
<sequence length="359" mass="40269">MMPNRYVSGHSTAIRKSRLDNKPSLLPVRRQGSTDRTSTEARRPSTTSMRSSSAEPARVTYAGARLSKDASATKLSTNGRSRSQTGEHRYLQATTTPLRSSQYSRPTTTPLRTPEDRSSRSWETSLERVLAFVTVKDQRQISSVAWQRAEYSRVCAQLGARGGAGAALVRPLTIARFVDIVAELLAAIIGDAKLSTDNYVTKLPHLSKKLLYPSPVSKSWLKTVNTLHAFPQALALIGYLLDLATHCQMPVSDEWLYVCKDELSCLRRDYLSKCWIRFQEPAGAEHEDLNEEYLSSLKALMGDDDEMIHQLEQDIKEYERRLEDEEELAARADEARRAERREALAAAVRSERGARRAAA</sequence>
<evidence type="ECO:0000256" key="2">
    <source>
        <dbReference type="ARBA" id="ARBA00022454"/>
    </source>
</evidence>
<feature type="coiled-coil region" evidence="5">
    <location>
        <begin position="301"/>
        <end position="342"/>
    </location>
</feature>